<evidence type="ECO:0008006" key="3">
    <source>
        <dbReference type="Google" id="ProtNLM"/>
    </source>
</evidence>
<sequence>MENTKYINAHYIQKYQKQNITYPFLSKIWNLYDSFNEPVGEGGYKKVYEAICDNVTDKLGEDKEKYYPFCLKLIRNLDPHCEKQDVCIHHSIRCNNVNNWLYNSEDIKIINNKYIINSIFNYSGSLRDNIRNYACYYYLYDENYVEPLNIIRLKIFDDNMDIIRSTLMSKDQPNNTLCQKYVCECVNIYKDMNKLYCSESSARYGVHKKTCDMLEALKTSYEILLSFNPEIRKKLPSLEATQVEHLAKCPLDRRQNSLSVAADDHSGSSTSKISTTIGTMAGVSSVFALLYKVNTKFYLNV</sequence>
<organism evidence="1 2">
    <name type="scientific">Plasmodium vivax North Korean</name>
    <dbReference type="NCBI Taxonomy" id="1035514"/>
    <lineage>
        <taxon>Eukaryota</taxon>
        <taxon>Sar</taxon>
        <taxon>Alveolata</taxon>
        <taxon>Apicomplexa</taxon>
        <taxon>Aconoidasida</taxon>
        <taxon>Haemosporida</taxon>
        <taxon>Plasmodiidae</taxon>
        <taxon>Plasmodium</taxon>
        <taxon>Plasmodium (Plasmodium)</taxon>
    </lineage>
</organism>
<proteinExistence type="predicted"/>
<accession>A0A0J9TVW5</accession>
<protein>
    <recommendedName>
        <fullName evidence="3">Variable surface protein</fullName>
    </recommendedName>
</protein>
<name>A0A0J9TVW5_PLAVI</name>
<evidence type="ECO:0000313" key="1">
    <source>
        <dbReference type="EMBL" id="KMZ98977.1"/>
    </source>
</evidence>
<gene>
    <name evidence="1" type="ORF">PVNG_03816</name>
</gene>
<dbReference type="Proteomes" id="UP000053239">
    <property type="component" value="Unassembled WGS sequence"/>
</dbReference>
<evidence type="ECO:0000313" key="2">
    <source>
        <dbReference type="Proteomes" id="UP000053239"/>
    </source>
</evidence>
<reference evidence="1 2" key="1">
    <citation type="submission" date="2011-09" db="EMBL/GenBank/DDBJ databases">
        <title>The Genome Sequence of Plasmodium vivax North Korean.</title>
        <authorList>
            <consortium name="The Broad Institute Genome Sequencing Platform"/>
            <consortium name="The Broad Institute Genome Sequencing Center for Infectious Disease"/>
            <person name="Neafsey D."/>
            <person name="Carlton J."/>
            <person name="Barnwell J."/>
            <person name="Collins W."/>
            <person name="Escalante A."/>
            <person name="Mullikin J."/>
            <person name="Saul A."/>
            <person name="Guigo R."/>
            <person name="Camara F."/>
            <person name="Young S.K."/>
            <person name="Zeng Q."/>
            <person name="Gargeya S."/>
            <person name="Fitzgerald M."/>
            <person name="Haas B."/>
            <person name="Abouelleil A."/>
            <person name="Alvarado L."/>
            <person name="Arachchi H.M."/>
            <person name="Berlin A."/>
            <person name="Brown A."/>
            <person name="Chapman S.B."/>
            <person name="Chen Z."/>
            <person name="Dunbar C."/>
            <person name="Freedman E."/>
            <person name="Gearin G."/>
            <person name="Gellesch M."/>
            <person name="Goldberg J."/>
            <person name="Griggs A."/>
            <person name="Gujja S."/>
            <person name="Heiman D."/>
            <person name="Howarth C."/>
            <person name="Larson L."/>
            <person name="Lui A."/>
            <person name="MacDonald P.J.P."/>
            <person name="Montmayeur A."/>
            <person name="Murphy C."/>
            <person name="Neiman D."/>
            <person name="Pearson M."/>
            <person name="Priest M."/>
            <person name="Roberts A."/>
            <person name="Saif S."/>
            <person name="Shea T."/>
            <person name="Shenoy N."/>
            <person name="Sisk P."/>
            <person name="Stolte C."/>
            <person name="Sykes S."/>
            <person name="Wortman J."/>
            <person name="Nusbaum C."/>
            <person name="Birren B."/>
        </authorList>
    </citation>
    <scope>NUCLEOTIDE SEQUENCE [LARGE SCALE GENOMIC DNA]</scope>
    <source>
        <strain evidence="1 2">North Korean</strain>
    </source>
</reference>
<dbReference type="EMBL" id="KQ235435">
    <property type="protein sequence ID" value="KMZ98977.1"/>
    <property type="molecule type" value="Genomic_DNA"/>
</dbReference>
<dbReference type="AlphaFoldDB" id="A0A0J9TVW5"/>